<dbReference type="GO" id="GO:0032447">
    <property type="term" value="P:protein urmylation"/>
    <property type="evidence" value="ECO:0007669"/>
    <property type="project" value="UniProtKB-UniRule"/>
</dbReference>
<evidence type="ECO:0000313" key="5">
    <source>
        <dbReference type="EMBL" id="KAK3004144.1"/>
    </source>
</evidence>
<protein>
    <recommendedName>
        <fullName evidence="3">Cytoplasmic tRNA 2-thiolation protein 2</fullName>
    </recommendedName>
</protein>
<accession>A0AA88V9B0</accession>
<dbReference type="InterPro" id="IPR014729">
    <property type="entry name" value="Rossmann-like_a/b/a_fold"/>
</dbReference>
<dbReference type="SUPFAM" id="SSF52402">
    <property type="entry name" value="Adenine nucleotide alpha hydrolases-like"/>
    <property type="match status" value="1"/>
</dbReference>
<keyword evidence="1 3" id="KW-0963">Cytoplasm</keyword>
<evidence type="ECO:0000256" key="1">
    <source>
        <dbReference type="ARBA" id="ARBA00022490"/>
    </source>
</evidence>
<keyword evidence="2 3" id="KW-0819">tRNA processing</keyword>
<dbReference type="GO" id="GO:0000049">
    <property type="term" value="F:tRNA binding"/>
    <property type="evidence" value="ECO:0007669"/>
    <property type="project" value="InterPro"/>
</dbReference>
<dbReference type="Proteomes" id="UP001188597">
    <property type="component" value="Unassembled WGS sequence"/>
</dbReference>
<dbReference type="HAMAP" id="MF_03054">
    <property type="entry name" value="CTU2"/>
    <property type="match status" value="1"/>
</dbReference>
<dbReference type="AlphaFoldDB" id="A0AA88V9B0"/>
<evidence type="ECO:0000256" key="2">
    <source>
        <dbReference type="ARBA" id="ARBA00022694"/>
    </source>
</evidence>
<dbReference type="GO" id="GO:0002143">
    <property type="term" value="P:tRNA wobble position uridine thiolation"/>
    <property type="evidence" value="ECO:0007669"/>
    <property type="project" value="TreeGrafter"/>
</dbReference>
<dbReference type="GO" id="GO:0005829">
    <property type="term" value="C:cytosol"/>
    <property type="evidence" value="ECO:0007669"/>
    <property type="project" value="TreeGrafter"/>
</dbReference>
<proteinExistence type="inferred from homology"/>
<feature type="compositionally biased region" description="Polar residues" evidence="4">
    <location>
        <begin position="23"/>
        <end position="35"/>
    </location>
</feature>
<feature type="region of interest" description="Disordered" evidence="4">
    <location>
        <begin position="23"/>
        <end position="42"/>
    </location>
</feature>
<dbReference type="GO" id="GO:0016783">
    <property type="term" value="F:sulfurtransferase activity"/>
    <property type="evidence" value="ECO:0007669"/>
    <property type="project" value="TreeGrafter"/>
</dbReference>
<evidence type="ECO:0000256" key="4">
    <source>
        <dbReference type="SAM" id="MobiDB-lite"/>
    </source>
</evidence>
<gene>
    <name evidence="5" type="ORF">RJ639_020033</name>
</gene>
<sequence length="529" mass="57964">MACNTATCQSGGCYKDTDAEQQHPINEQNPSTNGVAPSEDNNHHPSNLCLKCKTNKSIAATAAAENGGRFCVDCFRGNLFGKFRFAVTSNALISPSDNVLVAFSGGPASRVALQFVHEIQHKAQKNFDASASRDRSLPVFGVGAAFIDESAICPVSSNEFDEALEDMRLIVTNLAPPRKKFHVVPIESVYSSDCCNGRDRLKELLNAVSDVTGREDLLVHLRMLCLQKIALENGYTKLVIGSCTSRIACHILAATVKEESTGSPLAWFMPNESPALEEGKLAERWDSIAVGGDADLEELEKQMDLKAEASRFFLEGRGYSLAADIQYVDARWEIPVVLPLRDCLMQELNVLCMLDSLKTVEVFNGSRVGINGLVTSFVKLLQEENPSRECTIARTAGKLTPFHFNKIPEADDCNDHLAIQRRQKKFNLKPNESLPPESFCPICSSPLNNSFTSVSGCENGHRSPEDFIATCCTSCQFQILPSEPSALGHFCSILPQQIVDQAKDGSCGNQRWLREQIKDCLLSDSEDGT</sequence>
<comment type="subcellular location">
    <subcellularLocation>
        <location evidence="3">Cytoplasm</location>
    </subcellularLocation>
</comment>
<comment type="function">
    <text evidence="3">Plays a central role in 2-thiolation of mcm(5)S(2)U at tRNA wobble positions of tRNA(Lys), tRNA(Glu) and tRNA(Gln). May act by forming a heterodimer with NCS6/CTU1 that ligates sulfur from thiocarboxylated URM1 onto the uridine of tRNAs at wobble position.</text>
</comment>
<name>A0AA88V9B0_9ASTE</name>
<evidence type="ECO:0000256" key="3">
    <source>
        <dbReference type="HAMAP-Rule" id="MF_03054"/>
    </source>
</evidence>
<dbReference type="Gene3D" id="3.40.50.620">
    <property type="entry name" value="HUPs"/>
    <property type="match status" value="1"/>
</dbReference>
<dbReference type="GO" id="GO:0016779">
    <property type="term" value="F:nucleotidyltransferase activity"/>
    <property type="evidence" value="ECO:0007669"/>
    <property type="project" value="UniProtKB-UniRule"/>
</dbReference>
<dbReference type="PANTHER" id="PTHR20882:SF14">
    <property type="entry name" value="CYTOPLASMIC TRNA 2-THIOLATION PROTEIN 2"/>
    <property type="match status" value="1"/>
</dbReference>
<dbReference type="InterPro" id="IPR019407">
    <property type="entry name" value="CTU2"/>
</dbReference>
<comment type="similarity">
    <text evidence="3">Belongs to the CTU2/NCS2 family.</text>
</comment>
<keyword evidence="6" id="KW-1185">Reference proteome</keyword>
<evidence type="ECO:0000313" key="6">
    <source>
        <dbReference type="Proteomes" id="UP001188597"/>
    </source>
</evidence>
<comment type="pathway">
    <text evidence="3">tRNA modification; 5-methoxycarbonylmethyl-2-thiouridine-tRNA biosynthesis.</text>
</comment>
<dbReference type="PANTHER" id="PTHR20882">
    <property type="entry name" value="CYTOPLASMIC TRNA 2-THIOLATION PROTEIN 2"/>
    <property type="match status" value="1"/>
</dbReference>
<comment type="caution">
    <text evidence="5">The sequence shown here is derived from an EMBL/GenBank/DDBJ whole genome shotgun (WGS) entry which is preliminary data.</text>
</comment>
<organism evidence="5 6">
    <name type="scientific">Escallonia herrerae</name>
    <dbReference type="NCBI Taxonomy" id="1293975"/>
    <lineage>
        <taxon>Eukaryota</taxon>
        <taxon>Viridiplantae</taxon>
        <taxon>Streptophyta</taxon>
        <taxon>Embryophyta</taxon>
        <taxon>Tracheophyta</taxon>
        <taxon>Spermatophyta</taxon>
        <taxon>Magnoliopsida</taxon>
        <taxon>eudicotyledons</taxon>
        <taxon>Gunneridae</taxon>
        <taxon>Pentapetalae</taxon>
        <taxon>asterids</taxon>
        <taxon>campanulids</taxon>
        <taxon>Escalloniales</taxon>
        <taxon>Escalloniaceae</taxon>
        <taxon>Escallonia</taxon>
    </lineage>
</organism>
<dbReference type="EMBL" id="JAVXUP010002302">
    <property type="protein sequence ID" value="KAK3004144.1"/>
    <property type="molecule type" value="Genomic_DNA"/>
</dbReference>
<reference evidence="5" key="1">
    <citation type="submission" date="2022-12" db="EMBL/GenBank/DDBJ databases">
        <title>Draft genome assemblies for two species of Escallonia (Escalloniales).</title>
        <authorList>
            <person name="Chanderbali A."/>
            <person name="Dervinis C."/>
            <person name="Anghel I."/>
            <person name="Soltis D."/>
            <person name="Soltis P."/>
            <person name="Zapata F."/>
        </authorList>
    </citation>
    <scope>NUCLEOTIDE SEQUENCE</scope>
    <source>
        <strain evidence="5">UCBG64.0493</strain>
        <tissue evidence="5">Leaf</tissue>
    </source>
</reference>